<keyword evidence="1" id="KW-0175">Coiled coil</keyword>
<evidence type="ECO:0000313" key="3">
    <source>
        <dbReference type="Proteomes" id="UP000327157"/>
    </source>
</evidence>
<sequence>MEKDDTKKGRDVALIVLKMLRLSMYLVSTPKDDLALFVKQFRRILNNKGREIKKVGESSVNSKYQSRGKFTFGRKQGRFTSRRDKPSSGEYGICFSCGGNGHHAAELEKIELPRRLLICRKKTIEELNEKDSPYNDKYEKDDEIAAFEAQVQNLLESQENLMNQIHVLKANNVLYHEANRKHLLELNEANDKMLSLRKPHGVNSSLDYMENGSSSMSTKSKFVRESFCVSIQVQKLDLFPHVITVVNWATFILSLGNSTMGRMIL</sequence>
<accession>A0A5N5GG50</accession>
<organism evidence="2 3">
    <name type="scientific">Pyrus ussuriensis x Pyrus communis</name>
    <dbReference type="NCBI Taxonomy" id="2448454"/>
    <lineage>
        <taxon>Eukaryota</taxon>
        <taxon>Viridiplantae</taxon>
        <taxon>Streptophyta</taxon>
        <taxon>Embryophyta</taxon>
        <taxon>Tracheophyta</taxon>
        <taxon>Spermatophyta</taxon>
        <taxon>Magnoliopsida</taxon>
        <taxon>eudicotyledons</taxon>
        <taxon>Gunneridae</taxon>
        <taxon>Pentapetalae</taxon>
        <taxon>rosids</taxon>
        <taxon>fabids</taxon>
        <taxon>Rosales</taxon>
        <taxon>Rosaceae</taxon>
        <taxon>Amygdaloideae</taxon>
        <taxon>Maleae</taxon>
        <taxon>Pyrus</taxon>
    </lineage>
</organism>
<name>A0A5N5GG50_9ROSA</name>
<reference evidence="2 3" key="3">
    <citation type="submission" date="2019-11" db="EMBL/GenBank/DDBJ databases">
        <title>A de novo genome assembly of a pear dwarfing rootstock.</title>
        <authorList>
            <person name="Wang F."/>
            <person name="Wang J."/>
            <person name="Li S."/>
            <person name="Zhang Y."/>
            <person name="Fang M."/>
            <person name="Ma L."/>
            <person name="Zhao Y."/>
            <person name="Jiang S."/>
        </authorList>
    </citation>
    <scope>NUCLEOTIDE SEQUENCE [LARGE SCALE GENOMIC DNA]</scope>
    <source>
        <strain evidence="2">S2</strain>
        <tissue evidence="2">Leaf</tissue>
    </source>
</reference>
<dbReference type="OrthoDB" id="1834961at2759"/>
<protein>
    <submittedName>
        <fullName evidence="2">Uncharacterized protein</fullName>
    </submittedName>
</protein>
<dbReference type="AlphaFoldDB" id="A0A5N5GG50"/>
<dbReference type="Proteomes" id="UP000327157">
    <property type="component" value="Chromosome 9"/>
</dbReference>
<reference evidence="2 3" key="1">
    <citation type="submission" date="2019-09" db="EMBL/GenBank/DDBJ databases">
        <authorList>
            <person name="Ou C."/>
        </authorList>
    </citation>
    <scope>NUCLEOTIDE SEQUENCE [LARGE SCALE GENOMIC DNA]</scope>
    <source>
        <strain evidence="2">S2</strain>
        <tissue evidence="2">Leaf</tissue>
    </source>
</reference>
<keyword evidence="3" id="KW-1185">Reference proteome</keyword>
<gene>
    <name evidence="2" type="ORF">D8674_035117</name>
</gene>
<evidence type="ECO:0000256" key="1">
    <source>
        <dbReference type="SAM" id="Coils"/>
    </source>
</evidence>
<dbReference type="EMBL" id="SMOL01000458">
    <property type="protein sequence ID" value="KAB2612801.1"/>
    <property type="molecule type" value="Genomic_DNA"/>
</dbReference>
<feature type="coiled-coil region" evidence="1">
    <location>
        <begin position="144"/>
        <end position="171"/>
    </location>
</feature>
<reference evidence="3" key="2">
    <citation type="submission" date="2019-10" db="EMBL/GenBank/DDBJ databases">
        <title>A de novo genome assembly of a pear dwarfing rootstock.</title>
        <authorList>
            <person name="Wang F."/>
            <person name="Wang J."/>
            <person name="Li S."/>
            <person name="Zhang Y."/>
            <person name="Fang M."/>
            <person name="Ma L."/>
            <person name="Zhao Y."/>
            <person name="Jiang S."/>
        </authorList>
    </citation>
    <scope>NUCLEOTIDE SEQUENCE [LARGE SCALE GENOMIC DNA]</scope>
</reference>
<proteinExistence type="predicted"/>
<comment type="caution">
    <text evidence="2">The sequence shown here is derived from an EMBL/GenBank/DDBJ whole genome shotgun (WGS) entry which is preliminary data.</text>
</comment>
<evidence type="ECO:0000313" key="2">
    <source>
        <dbReference type="EMBL" id="KAB2612801.1"/>
    </source>
</evidence>